<feature type="compositionally biased region" description="Low complexity" evidence="2">
    <location>
        <begin position="1"/>
        <end position="15"/>
    </location>
</feature>
<feature type="compositionally biased region" description="Basic and acidic residues" evidence="2">
    <location>
        <begin position="293"/>
        <end position="306"/>
    </location>
</feature>
<accession>A0AA38H2U8</accession>
<dbReference type="InterPro" id="IPR006767">
    <property type="entry name" value="Cwf19-like_C_dom-2"/>
</dbReference>
<dbReference type="EMBL" id="JAKWFO010000014">
    <property type="protein sequence ID" value="KAI9632887.1"/>
    <property type="molecule type" value="Genomic_DNA"/>
</dbReference>
<evidence type="ECO:0000259" key="4">
    <source>
        <dbReference type="Pfam" id="PF04677"/>
    </source>
</evidence>
<feature type="compositionally biased region" description="Polar residues" evidence="2">
    <location>
        <begin position="311"/>
        <end position="327"/>
    </location>
</feature>
<dbReference type="InterPro" id="IPR040194">
    <property type="entry name" value="Cwf19-like"/>
</dbReference>
<dbReference type="AlphaFoldDB" id="A0AA38H2U8"/>
<protein>
    <submittedName>
        <fullName evidence="5">CwfJ C-terminus 1-domain-containing protein-like protein</fullName>
    </submittedName>
</protein>
<dbReference type="InterPro" id="IPR006768">
    <property type="entry name" value="Cwf19-like_C_dom-1"/>
</dbReference>
<feature type="compositionally biased region" description="Acidic residues" evidence="2">
    <location>
        <begin position="88"/>
        <end position="97"/>
    </location>
</feature>
<reference evidence="5" key="1">
    <citation type="journal article" date="2022" name="G3 (Bethesda)">
        <title>High quality genome of the basidiomycete yeast Dioszegia hungarica PDD-24b-2 isolated from cloud water.</title>
        <authorList>
            <person name="Jarrige D."/>
            <person name="Haridas S."/>
            <person name="Bleykasten-Grosshans C."/>
            <person name="Joly M."/>
            <person name="Nadalig T."/>
            <person name="Sancelme M."/>
            <person name="Vuilleumier S."/>
            <person name="Grigoriev I.V."/>
            <person name="Amato P."/>
            <person name="Bringel F."/>
        </authorList>
    </citation>
    <scope>NUCLEOTIDE SEQUENCE</scope>
    <source>
        <strain evidence="5">PDD-24b-2</strain>
    </source>
</reference>
<organism evidence="5 6">
    <name type="scientific">Dioszegia hungarica</name>
    <dbReference type="NCBI Taxonomy" id="4972"/>
    <lineage>
        <taxon>Eukaryota</taxon>
        <taxon>Fungi</taxon>
        <taxon>Dikarya</taxon>
        <taxon>Basidiomycota</taxon>
        <taxon>Agaricomycotina</taxon>
        <taxon>Tremellomycetes</taxon>
        <taxon>Tremellales</taxon>
        <taxon>Bulleribasidiaceae</taxon>
        <taxon>Dioszegia</taxon>
    </lineage>
</organism>
<dbReference type="InterPro" id="IPR036265">
    <property type="entry name" value="HIT-like_sf"/>
</dbReference>
<dbReference type="Gene3D" id="3.30.428.10">
    <property type="entry name" value="HIT-like"/>
    <property type="match status" value="1"/>
</dbReference>
<dbReference type="GO" id="GO:0000398">
    <property type="term" value="P:mRNA splicing, via spliceosome"/>
    <property type="evidence" value="ECO:0007669"/>
    <property type="project" value="TreeGrafter"/>
</dbReference>
<dbReference type="GeneID" id="77725389"/>
<dbReference type="Proteomes" id="UP001164286">
    <property type="component" value="Unassembled WGS sequence"/>
</dbReference>
<dbReference type="GO" id="GO:0071014">
    <property type="term" value="C:post-mRNA release spliceosomal complex"/>
    <property type="evidence" value="ECO:0007669"/>
    <property type="project" value="TreeGrafter"/>
</dbReference>
<evidence type="ECO:0000313" key="5">
    <source>
        <dbReference type="EMBL" id="KAI9632887.1"/>
    </source>
</evidence>
<feature type="domain" description="Cwf19-like protein C-terminal" evidence="3">
    <location>
        <begin position="755"/>
        <end position="878"/>
    </location>
</feature>
<name>A0AA38H2U8_9TREE</name>
<evidence type="ECO:0000259" key="3">
    <source>
        <dbReference type="Pfam" id="PF04676"/>
    </source>
</evidence>
<proteinExistence type="inferred from homology"/>
<feature type="compositionally biased region" description="Basic and acidic residues" evidence="2">
    <location>
        <begin position="234"/>
        <end position="246"/>
    </location>
</feature>
<sequence length="883" mass="98668">MPSSSSRDAPSGSSSRQEKDSSHKDRRDASPNRKDRHKHKHSERDETEEERRERKRAKRDKEDKRDRDRDDGEKKYKRRKEERGGMEVVDDDQEEDMWVEKGVSGVTDTQDPISSIPSSEALALKSNVSEATSATLPSTTHSTSYPNERDSWMLEPDASVAPSSRPPTSDAPHSATLNAAASPLRTSKGEADEPDFFTSFGTEHKRKDPDAGKPDPNKPAVDYRELNTQLVQGKKLDEYETTERKKNGAGGPGWQFRMRKLARLIEQAAEMKRPVEEVALERYGNIDEYNEALEERRVLDERDSRRLSRRGTSNSDVGGPSTPSTAGMRTPGGEASTRRYMFTNTSEDLSRPGSRAGFRRPGEAGGGAEGLSTPTTAGAGRVDQLRRNGSTAQIPKVSTPIPSVFTPQAALQRSGSGYPFDLPAGQALEPDRPALTLEQLNRLQAKVLRAKLMEDDNAAELEEEYEYERLRYEGTQGGGDAGGERGIRRMEGGKEVQTEVLPTLDGAGRLYDVGSGGGGVEEAEERRPGNRRKKVEKFETRDKQDNLVRYNADDDDQTLGELVRQERFGAGSAEQKSLDAAMAGAIAGDAKYQDNLDYVDDNAERLARRKMKSDAMKRQFAINDYARTKKALDSCALCHQEDRNPLTAIVALGTRIYMSCTLTEELVPGHCLIVPIQHHLSTLELEDDDWEEIRNFMKCLMRMYAKENKGVLFFETIPSFRQQRHTYIEAVPVPFELFQDCPAYFRESILASESEWSQHKKLIDFSTRPGGFRRALVATLPYFMVQWDYKGEKGYGHIIEGDDENAGRGGGEDGEGGVYEGDKGGSGGFPPRYFAAEVIGNVLGLEPRKWMKPKKMDYSLNPERARALGTKFQPYNWTLELQG</sequence>
<feature type="region of interest" description="Disordered" evidence="2">
    <location>
        <begin position="507"/>
        <end position="537"/>
    </location>
</feature>
<feature type="region of interest" description="Disordered" evidence="2">
    <location>
        <begin position="282"/>
        <end position="401"/>
    </location>
</feature>
<feature type="compositionally biased region" description="Basic and acidic residues" evidence="2">
    <location>
        <begin position="59"/>
        <end position="85"/>
    </location>
</feature>
<feature type="domain" description="Cwf19-like C-terminal" evidence="4">
    <location>
        <begin position="623"/>
        <end position="746"/>
    </location>
</feature>
<dbReference type="PANTHER" id="PTHR12072:SF5">
    <property type="entry name" value="CWF19-LIKE PROTEIN 2"/>
    <property type="match status" value="1"/>
</dbReference>
<evidence type="ECO:0000256" key="1">
    <source>
        <dbReference type="ARBA" id="ARBA00006795"/>
    </source>
</evidence>
<evidence type="ECO:0000256" key="2">
    <source>
        <dbReference type="SAM" id="MobiDB-lite"/>
    </source>
</evidence>
<feature type="compositionally biased region" description="Polar residues" evidence="2">
    <location>
        <begin position="106"/>
        <end position="118"/>
    </location>
</feature>
<feature type="compositionally biased region" description="Basic and acidic residues" evidence="2">
    <location>
        <begin position="16"/>
        <end position="33"/>
    </location>
</feature>
<keyword evidence="6" id="KW-1185">Reference proteome</keyword>
<dbReference type="Pfam" id="PF04676">
    <property type="entry name" value="CwfJ_C_2"/>
    <property type="match status" value="1"/>
</dbReference>
<dbReference type="Pfam" id="PF04677">
    <property type="entry name" value="CwfJ_C_1"/>
    <property type="match status" value="1"/>
</dbReference>
<feature type="region of interest" description="Disordered" evidence="2">
    <location>
        <begin position="1"/>
        <end position="256"/>
    </location>
</feature>
<feature type="compositionally biased region" description="Polar residues" evidence="2">
    <location>
        <begin position="126"/>
        <end position="146"/>
    </location>
</feature>
<dbReference type="RefSeq" id="XP_052942664.1">
    <property type="nucleotide sequence ID" value="XM_053086188.1"/>
</dbReference>
<dbReference type="SUPFAM" id="SSF54197">
    <property type="entry name" value="HIT-like"/>
    <property type="match status" value="1"/>
</dbReference>
<dbReference type="PANTHER" id="PTHR12072">
    <property type="entry name" value="CWF19, CELL CYCLE CONTROL PROTEIN"/>
    <property type="match status" value="1"/>
</dbReference>
<comment type="caution">
    <text evidence="5">The sequence shown here is derived from an EMBL/GenBank/DDBJ whole genome shotgun (WGS) entry which is preliminary data.</text>
</comment>
<comment type="similarity">
    <text evidence="1">Belongs to the CWF19 family.</text>
</comment>
<feature type="compositionally biased region" description="Basic and acidic residues" evidence="2">
    <location>
        <begin position="202"/>
        <end position="225"/>
    </location>
</feature>
<gene>
    <name evidence="5" type="ORF">MKK02DRAFT_20063</name>
</gene>
<evidence type="ECO:0000313" key="6">
    <source>
        <dbReference type="Proteomes" id="UP001164286"/>
    </source>
</evidence>